<feature type="domain" description="Cytochrome b561" evidence="10">
    <location>
        <begin position="901"/>
        <end position="1097"/>
    </location>
</feature>
<keyword evidence="12" id="KW-1185">Reference proteome</keyword>
<dbReference type="Gene3D" id="1.20.120.1770">
    <property type="match status" value="1"/>
</dbReference>
<name>A0ABR2YIM2_9CHLO</name>
<feature type="compositionally biased region" description="Low complexity" evidence="7">
    <location>
        <begin position="600"/>
        <end position="618"/>
    </location>
</feature>
<comment type="subcellular location">
    <subcellularLocation>
        <location evidence="1">Membrane</location>
    </subcellularLocation>
</comment>
<organism evidence="11 12">
    <name type="scientific">Coccomyxa subellipsoidea</name>
    <dbReference type="NCBI Taxonomy" id="248742"/>
    <lineage>
        <taxon>Eukaryota</taxon>
        <taxon>Viridiplantae</taxon>
        <taxon>Chlorophyta</taxon>
        <taxon>core chlorophytes</taxon>
        <taxon>Trebouxiophyceae</taxon>
        <taxon>Trebouxiophyceae incertae sedis</taxon>
        <taxon>Coccomyxaceae</taxon>
        <taxon>Coccomyxa</taxon>
    </lineage>
</organism>
<evidence type="ECO:0000256" key="1">
    <source>
        <dbReference type="ARBA" id="ARBA00004370"/>
    </source>
</evidence>
<dbReference type="InterPro" id="IPR006593">
    <property type="entry name" value="Cyt_b561/ferric_Rdtase_TM"/>
</dbReference>
<feature type="signal peptide" evidence="9">
    <location>
        <begin position="1"/>
        <end position="28"/>
    </location>
</feature>
<feature type="transmembrane region" description="Helical" evidence="8">
    <location>
        <begin position="1004"/>
        <end position="1023"/>
    </location>
</feature>
<keyword evidence="5 8" id="KW-1133">Transmembrane helix</keyword>
<dbReference type="PANTHER" id="PTHR23130">
    <property type="entry name" value="CYTOCHROME B561 AND DOMON DOMAIN-CONTAINING PROTEIN"/>
    <property type="match status" value="1"/>
</dbReference>
<keyword evidence="4" id="KW-0249">Electron transport</keyword>
<feature type="transmembrane region" description="Helical" evidence="8">
    <location>
        <begin position="967"/>
        <end position="992"/>
    </location>
</feature>
<evidence type="ECO:0000256" key="6">
    <source>
        <dbReference type="ARBA" id="ARBA00023136"/>
    </source>
</evidence>
<dbReference type="PROSITE" id="PS50939">
    <property type="entry name" value="CYTOCHROME_B561"/>
    <property type="match status" value="1"/>
</dbReference>
<evidence type="ECO:0000256" key="8">
    <source>
        <dbReference type="SAM" id="Phobius"/>
    </source>
</evidence>
<dbReference type="PANTHER" id="PTHR23130:SF171">
    <property type="entry name" value="OS01G0895300 PROTEIN"/>
    <property type="match status" value="1"/>
</dbReference>
<evidence type="ECO:0000256" key="2">
    <source>
        <dbReference type="ARBA" id="ARBA00022448"/>
    </source>
</evidence>
<dbReference type="Pfam" id="PF03188">
    <property type="entry name" value="Cytochrom_B561"/>
    <property type="match status" value="1"/>
</dbReference>
<evidence type="ECO:0000313" key="12">
    <source>
        <dbReference type="Proteomes" id="UP001491310"/>
    </source>
</evidence>
<feature type="chain" id="PRO_5045713075" description="Cytochrome b561 domain-containing protein" evidence="9">
    <location>
        <begin position="29"/>
        <end position="1377"/>
    </location>
</feature>
<sequence>MTRKRAERIAPLLALLVVANIGIEPISASLICKDDSNLVGSELPLQSLTGRLRVIDDCSFEVQELRWQGEAAEICSWWAYVVPSAALGRSSRGGREEGRQELRLRQHGLGQKERVGLPEGISWDAVLSLQLRCLGQSGALAWAEPLFPPPPGPPRTSADVAGSQRLEFSPNAEAATFSAVDVSGGPSVTVVDNSPGLPTLGAYPGAPPADPLITAPPAFPDFSSPDTAAAASQSPDQATPSNPTTTPGADDAAGDISAAAPVPAAAPAAAPQTAKAAVPPAAAARVPPSQAAAAPKAVAAVPPTAAAAAPPVQATPVPTPSRTPAPTATPTATAVPPAQPAATPAVAPPTRAAAAPTPAARPPAQAAAPPKAAANPPAATPAPTAKAAVSVPAAAPMTPAAQPPDSPAAVPDLGGTPTDAATVPAPAPTSAAEVAAALSQFSPGALGPATQQNLSSMALSTGQDLGNVNGQNLTGLGGANVGELVGSTLGGGNALAPAPAPVAAQLINSVVPPSVAIQAADQSPASGLATPAAAPSNEALAPAPAAPVLDDSAAAAALENEANQASSPSQATDAALAAALAAAATPPAPAAAPVAPAPAPRNSRVSSSSLADSPTAAPEQPPPYAPPPLGNVTLTFTPPAGPAEDLGYYPGDANAPQVAPDLAAAPSAAGPAAAPETGIAEIGGGARRPTKSAAPAPGPGGALLSPQLAPVPSLAAPASGPAPSPEATASGGVAAPIQAPAPGAALPPAAPVQAPAPAAVSAAAPAPSVAAAPAPGPPGQQVVNLALSLDGPGLANLSPANKAAIQQALAKQLNLAPEQITVVGTRAPGPAPTRRRTMLQQAAQPSQASLVDVQIRPSPDQTAGVLAALSQSSFPAAFKDQLASAGVPVQSAGVAAVTQSSAQSPPVAASPAPPSKEKTAEERDAALEGQNLKMIRIHGWLMFTAFIIFLPFAILTAFAFKNWQPYWFYVHITAIVLALVSAAAGLVIGFTLIQDDMYEWVHKWVGTAVVAALLLQVVLAFLIRPPPDSHMRKFWNIGHYWWGRLILVVSLGNFFFGIWMLHSTPILYIVPAAILLFWCFVGLVKELFSYMRMGSRKNSVNAAETLRMDYHMRGSGNGARKPIQELYSSPLPGNGATLHTRPSYLGAGGNPAYGNPHSGGSTGWTELSTAVNSNGGVSPRGKPQKAVAAAGGPPMPPSAFAVAGRGNGGDWGDEDEGSLRDAGGPSGSNMPRPPLHPLPSRGSFTSQLPPRPSELLKEGKVGAGEQIIARRRQRRLVPEGVPLNSRLSGGLSGNLDANIGKRAADAYRPRPRPSRILSTPPQEMFADEDIDSPPAHMNRPAAAGHGGMEGSPTESNQSTDENDLPPAVKARINSYYK</sequence>
<feature type="transmembrane region" description="Helical" evidence="8">
    <location>
        <begin position="1044"/>
        <end position="1062"/>
    </location>
</feature>
<proteinExistence type="predicted"/>
<feature type="region of interest" description="Disordered" evidence="7">
    <location>
        <begin position="199"/>
        <end position="255"/>
    </location>
</feature>
<feature type="region of interest" description="Disordered" evidence="7">
    <location>
        <begin position="1170"/>
        <end position="1247"/>
    </location>
</feature>
<keyword evidence="2" id="KW-0813">Transport</keyword>
<evidence type="ECO:0000256" key="7">
    <source>
        <dbReference type="SAM" id="MobiDB-lite"/>
    </source>
</evidence>
<feature type="region of interest" description="Disordered" evidence="7">
    <location>
        <begin position="1302"/>
        <end position="1377"/>
    </location>
</feature>
<feature type="region of interest" description="Disordered" evidence="7">
    <location>
        <begin position="308"/>
        <end position="427"/>
    </location>
</feature>
<evidence type="ECO:0000259" key="10">
    <source>
        <dbReference type="PROSITE" id="PS50939"/>
    </source>
</evidence>
<feature type="transmembrane region" description="Helical" evidence="8">
    <location>
        <begin position="940"/>
        <end position="960"/>
    </location>
</feature>
<keyword evidence="9" id="KW-0732">Signal</keyword>
<feature type="compositionally biased region" description="Pro residues" evidence="7">
    <location>
        <begin position="588"/>
        <end position="599"/>
    </location>
</feature>
<dbReference type="Proteomes" id="UP001491310">
    <property type="component" value="Unassembled WGS sequence"/>
</dbReference>
<feature type="compositionally biased region" description="Low complexity" evidence="7">
    <location>
        <begin position="416"/>
        <end position="427"/>
    </location>
</feature>
<accession>A0ABR2YIM2</accession>
<dbReference type="EMBL" id="JALJOT010000010">
    <property type="protein sequence ID" value="KAK9906337.1"/>
    <property type="molecule type" value="Genomic_DNA"/>
</dbReference>
<feature type="compositionally biased region" description="Low complexity" evidence="7">
    <location>
        <begin position="659"/>
        <end position="680"/>
    </location>
</feature>
<evidence type="ECO:0000313" key="11">
    <source>
        <dbReference type="EMBL" id="KAK9906337.1"/>
    </source>
</evidence>
<evidence type="ECO:0000256" key="3">
    <source>
        <dbReference type="ARBA" id="ARBA00022692"/>
    </source>
</evidence>
<feature type="compositionally biased region" description="Low complexity" evidence="7">
    <location>
        <begin position="702"/>
        <end position="735"/>
    </location>
</feature>
<feature type="region of interest" description="Disordered" evidence="7">
    <location>
        <begin position="588"/>
        <end position="735"/>
    </location>
</feature>
<feature type="compositionally biased region" description="Pro residues" evidence="7">
    <location>
        <begin position="619"/>
        <end position="629"/>
    </location>
</feature>
<reference evidence="11 12" key="1">
    <citation type="journal article" date="2024" name="Nat. Commun.">
        <title>Phylogenomics reveals the evolutionary origins of lichenization in chlorophyte algae.</title>
        <authorList>
            <person name="Puginier C."/>
            <person name="Libourel C."/>
            <person name="Otte J."/>
            <person name="Skaloud P."/>
            <person name="Haon M."/>
            <person name="Grisel S."/>
            <person name="Petersen M."/>
            <person name="Berrin J.G."/>
            <person name="Delaux P.M."/>
            <person name="Dal Grande F."/>
            <person name="Keller J."/>
        </authorList>
    </citation>
    <scope>NUCLEOTIDE SEQUENCE [LARGE SCALE GENOMIC DNA]</scope>
    <source>
        <strain evidence="11 12">SAG 216-7</strain>
    </source>
</reference>
<evidence type="ECO:0000256" key="4">
    <source>
        <dbReference type="ARBA" id="ARBA00022982"/>
    </source>
</evidence>
<evidence type="ECO:0000256" key="5">
    <source>
        <dbReference type="ARBA" id="ARBA00022989"/>
    </source>
</evidence>
<evidence type="ECO:0000256" key="9">
    <source>
        <dbReference type="SAM" id="SignalP"/>
    </source>
</evidence>
<comment type="caution">
    <text evidence="11">The sequence shown here is derived from an EMBL/GenBank/DDBJ whole genome shotgun (WGS) entry which is preliminary data.</text>
</comment>
<gene>
    <name evidence="11" type="ORF">WJX75_000207</name>
</gene>
<protein>
    <recommendedName>
        <fullName evidence="10">Cytochrome b561 domain-containing protein</fullName>
    </recommendedName>
</protein>
<feature type="compositionally biased region" description="Low complexity" evidence="7">
    <location>
        <begin position="900"/>
        <end position="910"/>
    </location>
</feature>
<keyword evidence="3 8" id="KW-0812">Transmembrane</keyword>
<keyword evidence="6 8" id="KW-0472">Membrane</keyword>
<feature type="region of interest" description="Disordered" evidence="7">
    <location>
        <begin position="900"/>
        <end position="923"/>
    </location>
</feature>
<dbReference type="CDD" id="cd08760">
    <property type="entry name" value="Cyt_b561_FRRS1_like"/>
    <property type="match status" value="1"/>
</dbReference>
<feature type="compositionally biased region" description="Low complexity" evidence="7">
    <location>
        <begin position="324"/>
        <end position="400"/>
    </location>
</feature>
<dbReference type="SMART" id="SM00665">
    <property type="entry name" value="B561"/>
    <property type="match status" value="1"/>
</dbReference>
<feature type="transmembrane region" description="Helical" evidence="8">
    <location>
        <begin position="1068"/>
        <end position="1088"/>
    </location>
</feature>
<feature type="compositionally biased region" description="Polar residues" evidence="7">
    <location>
        <begin position="224"/>
        <end position="246"/>
    </location>
</feature>